<keyword evidence="7 8" id="KW-0472">Membrane</keyword>
<dbReference type="EMBL" id="AYEU01000010">
    <property type="protein sequence ID" value="ESK49111.1"/>
    <property type="molecule type" value="Genomic_DNA"/>
</dbReference>
<organism evidence="9 10">
    <name type="scientific">Acinetobacter brisouii CIP 110357</name>
    <dbReference type="NCBI Taxonomy" id="1341683"/>
    <lineage>
        <taxon>Bacteria</taxon>
        <taxon>Pseudomonadati</taxon>
        <taxon>Pseudomonadota</taxon>
        <taxon>Gammaproteobacteria</taxon>
        <taxon>Moraxellales</taxon>
        <taxon>Moraxellaceae</taxon>
        <taxon>Acinetobacter</taxon>
    </lineage>
</organism>
<keyword evidence="4 8" id="KW-1003">Cell membrane</keyword>
<dbReference type="PATRIC" id="fig|1341683.3.peg.2653"/>
<keyword evidence="3" id="KW-0813">Transport</keyword>
<keyword evidence="6 8" id="KW-1133">Transmembrane helix</keyword>
<name>V2UKI8_9GAMM</name>
<keyword evidence="10" id="KW-1185">Reference proteome</keyword>
<dbReference type="InterPro" id="IPR052017">
    <property type="entry name" value="TSUP"/>
</dbReference>
<evidence type="ECO:0000256" key="7">
    <source>
        <dbReference type="ARBA" id="ARBA00023136"/>
    </source>
</evidence>
<feature type="transmembrane region" description="Helical" evidence="8">
    <location>
        <begin position="12"/>
        <end position="36"/>
    </location>
</feature>
<accession>V2UKI8</accession>
<feature type="transmembrane region" description="Helical" evidence="8">
    <location>
        <begin position="79"/>
        <end position="95"/>
    </location>
</feature>
<dbReference type="AlphaFoldDB" id="V2UKI8"/>
<dbReference type="Pfam" id="PF01925">
    <property type="entry name" value="TauE"/>
    <property type="match status" value="1"/>
</dbReference>
<evidence type="ECO:0000313" key="9">
    <source>
        <dbReference type="EMBL" id="ESK49111.1"/>
    </source>
</evidence>
<dbReference type="OrthoDB" id="5801432at2"/>
<comment type="caution">
    <text evidence="9">The sequence shown here is derived from an EMBL/GenBank/DDBJ whole genome shotgun (WGS) entry which is preliminary data.</text>
</comment>
<gene>
    <name evidence="9" type="ORF">P255_02686</name>
</gene>
<dbReference type="PANTHER" id="PTHR30269">
    <property type="entry name" value="TRANSMEMBRANE PROTEIN YFCA"/>
    <property type="match status" value="1"/>
</dbReference>
<feature type="transmembrane region" description="Helical" evidence="8">
    <location>
        <begin position="227"/>
        <end position="248"/>
    </location>
</feature>
<evidence type="ECO:0000256" key="4">
    <source>
        <dbReference type="ARBA" id="ARBA00022475"/>
    </source>
</evidence>
<keyword evidence="5 8" id="KW-0812">Transmembrane</keyword>
<protein>
    <recommendedName>
        <fullName evidence="8">Probable membrane transporter protein</fullName>
    </recommendedName>
</protein>
<dbReference type="PANTHER" id="PTHR30269:SF32">
    <property type="entry name" value="MEMBRANE TRANSPORTER PROTEIN-RELATED"/>
    <property type="match status" value="1"/>
</dbReference>
<comment type="subcellular location">
    <subcellularLocation>
        <location evidence="1 8">Cell membrane</location>
        <topology evidence="1 8">Multi-pass membrane protein</topology>
    </subcellularLocation>
</comment>
<reference evidence="9 10" key="1">
    <citation type="submission" date="2013-10" db="EMBL/GenBank/DDBJ databases">
        <title>The Genome Sequence of Acinetobacter brisouii CIP 110357.</title>
        <authorList>
            <consortium name="The Broad Institute Genomics Platform"/>
            <consortium name="The Broad Institute Genome Sequencing Center for Infectious Disease"/>
            <person name="Cerqueira G."/>
            <person name="Feldgarden M."/>
            <person name="Courvalin P."/>
            <person name="Grillot-Courvalin C."/>
            <person name="Clermont D."/>
            <person name="Rocha E."/>
            <person name="Yoon E.-J."/>
            <person name="Nemec A."/>
            <person name="Young S.K."/>
            <person name="Zeng Q."/>
            <person name="Gargeya S."/>
            <person name="Fitzgerald M."/>
            <person name="Abouelleil A."/>
            <person name="Alvarado L."/>
            <person name="Berlin A.M."/>
            <person name="Chapman S.B."/>
            <person name="Gainer-Dewar J."/>
            <person name="Goldberg J."/>
            <person name="Gnerre S."/>
            <person name="Griggs A."/>
            <person name="Gujja S."/>
            <person name="Hansen M."/>
            <person name="Howarth C."/>
            <person name="Imamovic A."/>
            <person name="Ireland A."/>
            <person name="Larimer J."/>
            <person name="McCowan C."/>
            <person name="Murphy C."/>
            <person name="Pearson M."/>
            <person name="Poon T.W."/>
            <person name="Priest M."/>
            <person name="Roberts A."/>
            <person name="Saif S."/>
            <person name="Shea T."/>
            <person name="Sykes S."/>
            <person name="Wortman J."/>
            <person name="Nusbaum C."/>
            <person name="Birren B."/>
        </authorList>
    </citation>
    <scope>NUCLEOTIDE SEQUENCE [LARGE SCALE GENOMIC DNA]</scope>
    <source>
        <strain evidence="9 10">CIP 110357</strain>
    </source>
</reference>
<evidence type="ECO:0000256" key="8">
    <source>
        <dbReference type="RuleBase" id="RU363041"/>
    </source>
</evidence>
<evidence type="ECO:0000256" key="5">
    <source>
        <dbReference type="ARBA" id="ARBA00022692"/>
    </source>
</evidence>
<proteinExistence type="inferred from homology"/>
<dbReference type="RefSeq" id="WP_004898116.1">
    <property type="nucleotide sequence ID" value="NZ_BBTI01000013.1"/>
</dbReference>
<dbReference type="Proteomes" id="UP000018418">
    <property type="component" value="Unassembled WGS sequence"/>
</dbReference>
<feature type="transmembrane region" description="Helical" evidence="8">
    <location>
        <begin position="48"/>
        <end position="67"/>
    </location>
</feature>
<feature type="transmembrane region" description="Helical" evidence="8">
    <location>
        <begin position="102"/>
        <end position="119"/>
    </location>
</feature>
<dbReference type="HOGENOM" id="CLU_054750_5_1_6"/>
<sequence>MLDWLFMQWNWVYLPIIFLSYIVFGFSGFGTTLIAAPWLSLYMPLNQIIPMIVILDAIASIKNWYQLQSSVEYHQVRQLFPFMSLGAGLGIYLLATRPPMLLLLFMAIFCIGYSLYQLFKKPISHPSSRAYLHIPVGLFGGLFGALFGSGGFLYALYLQQKLPNKLQIQSTQSVLISLSTSLRLILCLLMGLYSLPLLGLVILLIPSMLCGVYIGKKIMAKMSLSRFNQFIYILVLCSGISLLIRYLAVG</sequence>
<comment type="similarity">
    <text evidence="2 8">Belongs to the 4-toluene sulfonate uptake permease (TSUP) (TC 2.A.102) family.</text>
</comment>
<feature type="transmembrane region" description="Helical" evidence="8">
    <location>
        <begin position="131"/>
        <end position="158"/>
    </location>
</feature>
<feature type="transmembrane region" description="Helical" evidence="8">
    <location>
        <begin position="197"/>
        <end position="215"/>
    </location>
</feature>
<evidence type="ECO:0000256" key="2">
    <source>
        <dbReference type="ARBA" id="ARBA00009142"/>
    </source>
</evidence>
<dbReference type="GO" id="GO:0005886">
    <property type="term" value="C:plasma membrane"/>
    <property type="evidence" value="ECO:0007669"/>
    <property type="project" value="UniProtKB-SubCell"/>
</dbReference>
<evidence type="ECO:0000256" key="3">
    <source>
        <dbReference type="ARBA" id="ARBA00022448"/>
    </source>
</evidence>
<evidence type="ECO:0000313" key="10">
    <source>
        <dbReference type="Proteomes" id="UP000018418"/>
    </source>
</evidence>
<dbReference type="InterPro" id="IPR002781">
    <property type="entry name" value="TM_pro_TauE-like"/>
</dbReference>
<evidence type="ECO:0000256" key="1">
    <source>
        <dbReference type="ARBA" id="ARBA00004651"/>
    </source>
</evidence>
<evidence type="ECO:0000256" key="6">
    <source>
        <dbReference type="ARBA" id="ARBA00022989"/>
    </source>
</evidence>